<dbReference type="InterPro" id="IPR027275">
    <property type="entry name" value="PRC-brl_dom"/>
</dbReference>
<dbReference type="PANTHER" id="PTHR38137:SF2">
    <property type="entry name" value="PRC-BARREL DOMAIN-CONTAINING PROTEIN"/>
    <property type="match status" value="1"/>
</dbReference>
<dbReference type="AlphaFoldDB" id="A0A1F6V9K4"/>
<evidence type="ECO:0000313" key="3">
    <source>
        <dbReference type="Proteomes" id="UP000178700"/>
    </source>
</evidence>
<evidence type="ECO:0000313" key="2">
    <source>
        <dbReference type="EMBL" id="OGI66328.1"/>
    </source>
</evidence>
<organism evidence="2 3">
    <name type="scientific">Candidatus Nomurabacteria bacterium RIFCSPHIGHO2_01_FULL_39_10</name>
    <dbReference type="NCBI Taxonomy" id="1801733"/>
    <lineage>
        <taxon>Bacteria</taxon>
        <taxon>Candidatus Nomuraibacteriota</taxon>
    </lineage>
</organism>
<sequence length="87" mass="9675">MAEKDKLYSRELLGKTVVSKSGKKFGEVGDMIFEVGSGELIHIVLRNPTTYTERMELERTKEGQVLIPFSAVIATGDFLVVAEEDII</sequence>
<dbReference type="SUPFAM" id="SSF50346">
    <property type="entry name" value="PRC-barrel domain"/>
    <property type="match status" value="1"/>
</dbReference>
<protein>
    <recommendedName>
        <fullName evidence="1">PRC-barrel domain-containing protein</fullName>
    </recommendedName>
</protein>
<dbReference type="EMBL" id="MFTJ01000014">
    <property type="protein sequence ID" value="OGI66328.1"/>
    <property type="molecule type" value="Genomic_DNA"/>
</dbReference>
<dbReference type="Pfam" id="PF05239">
    <property type="entry name" value="PRC"/>
    <property type="match status" value="1"/>
</dbReference>
<comment type="caution">
    <text evidence="2">The sequence shown here is derived from an EMBL/GenBank/DDBJ whole genome shotgun (WGS) entry which is preliminary data.</text>
</comment>
<proteinExistence type="predicted"/>
<name>A0A1F6V9K4_9BACT</name>
<feature type="domain" description="PRC-barrel" evidence="1">
    <location>
        <begin position="5"/>
        <end position="81"/>
    </location>
</feature>
<reference evidence="2 3" key="1">
    <citation type="journal article" date="2016" name="Nat. Commun.">
        <title>Thousands of microbial genomes shed light on interconnected biogeochemical processes in an aquifer system.</title>
        <authorList>
            <person name="Anantharaman K."/>
            <person name="Brown C.T."/>
            <person name="Hug L.A."/>
            <person name="Sharon I."/>
            <person name="Castelle C.J."/>
            <person name="Probst A.J."/>
            <person name="Thomas B.C."/>
            <person name="Singh A."/>
            <person name="Wilkins M.J."/>
            <person name="Karaoz U."/>
            <person name="Brodie E.L."/>
            <person name="Williams K.H."/>
            <person name="Hubbard S.S."/>
            <person name="Banfield J.F."/>
        </authorList>
    </citation>
    <scope>NUCLEOTIDE SEQUENCE [LARGE SCALE GENOMIC DNA]</scope>
</reference>
<evidence type="ECO:0000259" key="1">
    <source>
        <dbReference type="Pfam" id="PF05239"/>
    </source>
</evidence>
<dbReference type="InterPro" id="IPR011033">
    <property type="entry name" value="PRC_barrel-like_sf"/>
</dbReference>
<dbReference type="PANTHER" id="PTHR38137">
    <property type="entry name" value="PRC-BARREL DOMAIN PROTEIN"/>
    <property type="match status" value="1"/>
</dbReference>
<dbReference type="Proteomes" id="UP000178700">
    <property type="component" value="Unassembled WGS sequence"/>
</dbReference>
<gene>
    <name evidence="2" type="ORF">A2642_04750</name>
</gene>
<accession>A0A1F6V9K4</accession>
<dbReference type="Gene3D" id="2.30.30.240">
    <property type="entry name" value="PRC-barrel domain"/>
    <property type="match status" value="1"/>
</dbReference>